<gene>
    <name evidence="1" type="ORF">SAMN06264849_10735</name>
</gene>
<dbReference type="RefSeq" id="WP_221930178.1">
    <property type="nucleotide sequence ID" value="NZ_FXTI01000007.1"/>
</dbReference>
<accession>A0A521DVU0</accession>
<keyword evidence="2" id="KW-1185">Reference proteome</keyword>
<protein>
    <submittedName>
        <fullName evidence="1">Uncharacterized protein</fullName>
    </submittedName>
</protein>
<dbReference type="Proteomes" id="UP000315636">
    <property type="component" value="Unassembled WGS sequence"/>
</dbReference>
<name>A0A521DVU0_9BACL</name>
<reference evidence="1 2" key="1">
    <citation type="submission" date="2017-05" db="EMBL/GenBank/DDBJ databases">
        <authorList>
            <person name="Varghese N."/>
            <person name="Submissions S."/>
        </authorList>
    </citation>
    <scope>NUCLEOTIDE SEQUENCE [LARGE SCALE GENOMIC DNA]</scope>
    <source>
        <strain evidence="1 2">DSM 45474</strain>
    </source>
</reference>
<evidence type="ECO:0000313" key="2">
    <source>
        <dbReference type="Proteomes" id="UP000315636"/>
    </source>
</evidence>
<proteinExistence type="predicted"/>
<dbReference type="AlphaFoldDB" id="A0A521DVU0"/>
<evidence type="ECO:0000313" key="1">
    <source>
        <dbReference type="EMBL" id="SMO75859.1"/>
    </source>
</evidence>
<organism evidence="1 2">
    <name type="scientific">Melghirimyces algeriensis</name>
    <dbReference type="NCBI Taxonomy" id="910412"/>
    <lineage>
        <taxon>Bacteria</taxon>
        <taxon>Bacillati</taxon>
        <taxon>Bacillota</taxon>
        <taxon>Bacilli</taxon>
        <taxon>Bacillales</taxon>
        <taxon>Thermoactinomycetaceae</taxon>
        <taxon>Melghirimyces</taxon>
    </lineage>
</organism>
<dbReference type="EMBL" id="FXTI01000007">
    <property type="protein sequence ID" value="SMO75859.1"/>
    <property type="molecule type" value="Genomic_DNA"/>
</dbReference>
<sequence>MNGSIVINILDEPKENRQVSVTKVQNMDTLHLVSLSCSSATAEPNMLV</sequence>